<dbReference type="SMART" id="SM00465">
    <property type="entry name" value="GIYc"/>
    <property type="match status" value="1"/>
</dbReference>
<protein>
    <submittedName>
        <fullName evidence="3">Putative endonuclease</fullName>
    </submittedName>
</protein>
<dbReference type="OrthoDB" id="9807770at2"/>
<dbReference type="STRING" id="180163.SAMN02745174_01887"/>
<dbReference type="InterPro" id="IPR050190">
    <property type="entry name" value="UPF0213_domain"/>
</dbReference>
<comment type="similarity">
    <text evidence="1">Belongs to the UPF0213 family.</text>
</comment>
<dbReference type="PANTHER" id="PTHR34477">
    <property type="entry name" value="UPF0213 PROTEIN YHBQ"/>
    <property type="match status" value="1"/>
</dbReference>
<dbReference type="GO" id="GO:0004519">
    <property type="term" value="F:endonuclease activity"/>
    <property type="evidence" value="ECO:0007669"/>
    <property type="project" value="UniProtKB-KW"/>
</dbReference>
<dbReference type="EMBL" id="FUWX01000014">
    <property type="protein sequence ID" value="SJZ90096.1"/>
    <property type="molecule type" value="Genomic_DNA"/>
</dbReference>
<dbReference type="RefSeq" id="WP_078694352.1">
    <property type="nucleotide sequence ID" value="NZ_FUWX01000014.1"/>
</dbReference>
<evidence type="ECO:0000259" key="2">
    <source>
        <dbReference type="PROSITE" id="PS50164"/>
    </source>
</evidence>
<reference evidence="3 4" key="1">
    <citation type="submission" date="2017-02" db="EMBL/GenBank/DDBJ databases">
        <authorList>
            <person name="Peterson S.W."/>
        </authorList>
    </citation>
    <scope>NUCLEOTIDE SEQUENCE [LARGE SCALE GENOMIC DNA]</scope>
    <source>
        <strain evidence="3 4">ATCC 700028</strain>
    </source>
</reference>
<name>A0A1T4PFU2_9FUSO</name>
<dbReference type="PANTHER" id="PTHR34477:SF1">
    <property type="entry name" value="UPF0213 PROTEIN YHBQ"/>
    <property type="match status" value="1"/>
</dbReference>
<dbReference type="PROSITE" id="PS50164">
    <property type="entry name" value="GIY_YIG"/>
    <property type="match status" value="1"/>
</dbReference>
<dbReference type="Gene3D" id="3.40.1440.10">
    <property type="entry name" value="GIY-YIG endonuclease"/>
    <property type="match status" value="1"/>
</dbReference>
<evidence type="ECO:0000313" key="4">
    <source>
        <dbReference type="Proteomes" id="UP000191153"/>
    </source>
</evidence>
<keyword evidence="3" id="KW-0255">Endonuclease</keyword>
<dbReference type="InterPro" id="IPR000305">
    <property type="entry name" value="GIY-YIG_endonuc"/>
</dbReference>
<evidence type="ECO:0000313" key="3">
    <source>
        <dbReference type="EMBL" id="SJZ90096.1"/>
    </source>
</evidence>
<evidence type="ECO:0000256" key="1">
    <source>
        <dbReference type="ARBA" id="ARBA00007435"/>
    </source>
</evidence>
<dbReference type="Proteomes" id="UP000191153">
    <property type="component" value="Unassembled WGS sequence"/>
</dbReference>
<feature type="domain" description="GIY-YIG" evidence="2">
    <location>
        <begin position="2"/>
        <end position="77"/>
    </location>
</feature>
<dbReference type="CDD" id="cd10456">
    <property type="entry name" value="GIY-YIG_UPF0213"/>
    <property type="match status" value="1"/>
</dbReference>
<proteinExistence type="inferred from homology"/>
<dbReference type="InterPro" id="IPR035901">
    <property type="entry name" value="GIY-YIG_endonuc_sf"/>
</dbReference>
<organism evidence="3 4">
    <name type="scientific">Cetobacterium ceti</name>
    <dbReference type="NCBI Taxonomy" id="180163"/>
    <lineage>
        <taxon>Bacteria</taxon>
        <taxon>Fusobacteriati</taxon>
        <taxon>Fusobacteriota</taxon>
        <taxon>Fusobacteriia</taxon>
        <taxon>Fusobacteriales</taxon>
        <taxon>Fusobacteriaceae</taxon>
        <taxon>Cetobacterium</taxon>
    </lineage>
</organism>
<keyword evidence="4" id="KW-1185">Reference proteome</keyword>
<dbReference type="Pfam" id="PF01541">
    <property type="entry name" value="GIY-YIG"/>
    <property type="match status" value="1"/>
</dbReference>
<accession>A0A1T4PFU2</accession>
<keyword evidence="3" id="KW-0540">Nuclease</keyword>
<keyword evidence="3" id="KW-0378">Hydrolase</keyword>
<dbReference type="AlphaFoldDB" id="A0A1T4PFU2"/>
<sequence length="90" mass="10750">MRNWYIYLLRCKDNSLYTGITTDVERRFKEHKEGKGAKYTKAKGVINIEKIFSVENKSTALKLEYKIKKLTKKYKEILIKYDKSIVDFFS</sequence>
<gene>
    <name evidence="3" type="ORF">SAMN02745174_01887</name>
</gene>
<dbReference type="SUPFAM" id="SSF82771">
    <property type="entry name" value="GIY-YIG endonuclease"/>
    <property type="match status" value="1"/>
</dbReference>